<evidence type="ECO:0000256" key="1">
    <source>
        <dbReference type="ARBA" id="ARBA00000085"/>
    </source>
</evidence>
<dbReference type="Pfam" id="PF13426">
    <property type="entry name" value="PAS_9"/>
    <property type="match status" value="1"/>
</dbReference>
<dbReference type="GO" id="GO:0000156">
    <property type="term" value="F:phosphorelay response regulator activity"/>
    <property type="evidence" value="ECO:0007669"/>
    <property type="project" value="TreeGrafter"/>
</dbReference>
<dbReference type="GO" id="GO:0007234">
    <property type="term" value="P:osmosensory signaling via phosphorelay pathway"/>
    <property type="evidence" value="ECO:0007669"/>
    <property type="project" value="TreeGrafter"/>
</dbReference>
<dbReference type="Gene3D" id="3.30.450.20">
    <property type="entry name" value="PAS domain"/>
    <property type="match status" value="3"/>
</dbReference>
<dbReference type="InterPro" id="IPR005467">
    <property type="entry name" value="His_kinase_dom"/>
</dbReference>
<name>A0A1I7IDJ6_9PROT</name>
<dbReference type="Pfam" id="PF02518">
    <property type="entry name" value="HATPase_c"/>
    <property type="match status" value="1"/>
</dbReference>
<dbReference type="PANTHER" id="PTHR42878">
    <property type="entry name" value="TWO-COMPONENT HISTIDINE KINASE"/>
    <property type="match status" value="1"/>
</dbReference>
<evidence type="ECO:0000259" key="8">
    <source>
        <dbReference type="PROSITE" id="PS50109"/>
    </source>
</evidence>
<dbReference type="SUPFAM" id="SSF55785">
    <property type="entry name" value="PYP-like sensor domain (PAS domain)"/>
    <property type="match status" value="3"/>
</dbReference>
<dbReference type="GO" id="GO:0030295">
    <property type="term" value="F:protein kinase activator activity"/>
    <property type="evidence" value="ECO:0007669"/>
    <property type="project" value="TreeGrafter"/>
</dbReference>
<dbReference type="InterPro" id="IPR003661">
    <property type="entry name" value="HisK_dim/P_dom"/>
</dbReference>
<gene>
    <name evidence="11" type="ORF">SAMN05216417_11823</name>
</gene>
<evidence type="ECO:0000313" key="11">
    <source>
        <dbReference type="EMBL" id="SFU71015.1"/>
    </source>
</evidence>
<dbReference type="Proteomes" id="UP000182649">
    <property type="component" value="Unassembled WGS sequence"/>
</dbReference>
<dbReference type="InterPro" id="IPR003594">
    <property type="entry name" value="HATPase_dom"/>
</dbReference>
<dbReference type="PRINTS" id="PR00344">
    <property type="entry name" value="BCTRLSENSOR"/>
</dbReference>
<dbReference type="OrthoDB" id="8552871at2"/>
<evidence type="ECO:0000256" key="6">
    <source>
        <dbReference type="ARBA" id="ARBA00022777"/>
    </source>
</evidence>
<dbReference type="NCBIfam" id="TIGR00229">
    <property type="entry name" value="sensory_box"/>
    <property type="match status" value="3"/>
</dbReference>
<dbReference type="SMART" id="SM00091">
    <property type="entry name" value="PAS"/>
    <property type="match status" value="3"/>
</dbReference>
<dbReference type="AlphaFoldDB" id="A0A1I7IDJ6"/>
<protein>
    <recommendedName>
        <fullName evidence="3">histidine kinase</fullName>
        <ecNumber evidence="3">2.7.13.3</ecNumber>
    </recommendedName>
</protein>
<keyword evidence="6 11" id="KW-0418">Kinase</keyword>
<dbReference type="CDD" id="cd00082">
    <property type="entry name" value="HisKA"/>
    <property type="match status" value="1"/>
</dbReference>
<dbReference type="EMBL" id="FPBZ01000018">
    <property type="protein sequence ID" value="SFU71015.1"/>
    <property type="molecule type" value="Genomic_DNA"/>
</dbReference>
<dbReference type="SMART" id="SM00387">
    <property type="entry name" value="HATPase_c"/>
    <property type="match status" value="1"/>
</dbReference>
<dbReference type="GO" id="GO:0005886">
    <property type="term" value="C:plasma membrane"/>
    <property type="evidence" value="ECO:0007669"/>
    <property type="project" value="UniProtKB-SubCell"/>
</dbReference>
<keyword evidence="7" id="KW-0472">Membrane</keyword>
<sequence>MISLNQNYTGSVACASENARDMTRPATVENVRTPIAEILEQSLNEIYLLNAQTLHFEYASRGARRNLGYSMDSLQKMTLLEVEREFDEASFRALIDPLVKGEKEILVFEATHLRADGTHYPVEVHLELSPRPEQVQFLAMAFDLGARRRAEAKLRANEAGFRTMINTLPQLAWIAEADGFRSWYNQRWYDYTGTTPEEMMGWGWQKVHDPELLPEVTKRWNEATAAEQPLDMEIPLRGADGKLRVFLTRAEPLRNEEGQVVQWFGTNTDVHDQRLWEEAQRETEKRLQVVMEHMTEGLVISDFNRNLLHWNPAALRMHEFGGAEEVLGNLHSFARIYELSTTEGNVMPIDQWPLPRILRGEHLHDLELRIRRLDKEWLRIFSYSGTVLHYENSKGLAFLTIKDITERKQAEEALRDAKVNLEYKVNERTAQLLAKSKELENFCYSVSHDLRAPLRGIAGYSRLLLENYYERFDEEGRSFLTNVRSATTHMTDLIEDLLSYSKLERRKLSSTVIRLPAFVSKVLAQFEDSLQNVRLIVSVDDFHVRADPDGLAIALRNLIDNALKFSIHAPEPVIEIRAWTSDSNCILCVRDNGIGFDMRFYDKIFEIFQRLQRAEEYPGTGIGLAMVQKAMERMGGRVWAESQVGGGAVFYLQLPLSGPTPGPFEQLQEQDL</sequence>
<comment type="catalytic activity">
    <reaction evidence="1">
        <text>ATP + protein L-histidine = ADP + protein N-phospho-L-histidine.</text>
        <dbReference type="EC" id="2.7.13.3"/>
    </reaction>
</comment>
<dbReference type="GO" id="GO:0000155">
    <property type="term" value="F:phosphorelay sensor kinase activity"/>
    <property type="evidence" value="ECO:0007669"/>
    <property type="project" value="InterPro"/>
</dbReference>
<dbReference type="Gene3D" id="1.10.287.130">
    <property type="match status" value="1"/>
</dbReference>
<accession>A0A1I7IDJ6</accession>
<evidence type="ECO:0000256" key="2">
    <source>
        <dbReference type="ARBA" id="ARBA00004429"/>
    </source>
</evidence>
<dbReference type="InterPro" id="IPR050351">
    <property type="entry name" value="BphY/WalK/GraS-like"/>
</dbReference>
<dbReference type="SUPFAM" id="SSF55874">
    <property type="entry name" value="ATPase domain of HSP90 chaperone/DNA topoisomerase II/histidine kinase"/>
    <property type="match status" value="1"/>
</dbReference>
<dbReference type="InterPro" id="IPR013656">
    <property type="entry name" value="PAS_4"/>
</dbReference>
<evidence type="ECO:0000313" key="12">
    <source>
        <dbReference type="Proteomes" id="UP000182649"/>
    </source>
</evidence>
<evidence type="ECO:0000256" key="7">
    <source>
        <dbReference type="ARBA" id="ARBA00023136"/>
    </source>
</evidence>
<dbReference type="InterPro" id="IPR036890">
    <property type="entry name" value="HATPase_C_sf"/>
</dbReference>
<feature type="domain" description="PAC" evidence="10">
    <location>
        <begin position="230"/>
        <end position="282"/>
    </location>
</feature>
<evidence type="ECO:0000256" key="4">
    <source>
        <dbReference type="ARBA" id="ARBA00022553"/>
    </source>
</evidence>
<proteinExistence type="predicted"/>
<dbReference type="SMART" id="SM00388">
    <property type="entry name" value="HisKA"/>
    <property type="match status" value="1"/>
</dbReference>
<dbReference type="InterPro" id="IPR004358">
    <property type="entry name" value="Sig_transdc_His_kin-like_C"/>
</dbReference>
<feature type="domain" description="PAS" evidence="9">
    <location>
        <begin position="157"/>
        <end position="201"/>
    </location>
</feature>
<dbReference type="PROSITE" id="PS50112">
    <property type="entry name" value="PAS"/>
    <property type="match status" value="1"/>
</dbReference>
<keyword evidence="4" id="KW-0597">Phosphoprotein</keyword>
<feature type="domain" description="Histidine kinase" evidence="8">
    <location>
        <begin position="445"/>
        <end position="658"/>
    </location>
</feature>
<dbReference type="SUPFAM" id="SSF47384">
    <property type="entry name" value="Homodimeric domain of signal transducing histidine kinase"/>
    <property type="match status" value="1"/>
</dbReference>
<dbReference type="EC" id="2.7.13.3" evidence="3"/>
<dbReference type="Pfam" id="PF08448">
    <property type="entry name" value="PAS_4"/>
    <property type="match status" value="1"/>
</dbReference>
<dbReference type="Pfam" id="PF13188">
    <property type="entry name" value="PAS_8"/>
    <property type="match status" value="1"/>
</dbReference>
<dbReference type="PROSITE" id="PS50109">
    <property type="entry name" value="HIS_KIN"/>
    <property type="match status" value="1"/>
</dbReference>
<evidence type="ECO:0000259" key="9">
    <source>
        <dbReference type="PROSITE" id="PS50112"/>
    </source>
</evidence>
<dbReference type="Pfam" id="PF00512">
    <property type="entry name" value="HisKA"/>
    <property type="match status" value="1"/>
</dbReference>
<evidence type="ECO:0000256" key="3">
    <source>
        <dbReference type="ARBA" id="ARBA00012438"/>
    </source>
</evidence>
<dbReference type="SMART" id="SM00086">
    <property type="entry name" value="PAC"/>
    <property type="match status" value="3"/>
</dbReference>
<dbReference type="Gene3D" id="3.30.565.10">
    <property type="entry name" value="Histidine kinase-like ATPase, C-terminal domain"/>
    <property type="match status" value="1"/>
</dbReference>
<evidence type="ECO:0000256" key="5">
    <source>
        <dbReference type="ARBA" id="ARBA00022679"/>
    </source>
</evidence>
<keyword evidence="5" id="KW-0808">Transferase</keyword>
<dbReference type="CDD" id="cd00130">
    <property type="entry name" value="PAS"/>
    <property type="match status" value="1"/>
</dbReference>
<dbReference type="InterPro" id="IPR036097">
    <property type="entry name" value="HisK_dim/P_sf"/>
</dbReference>
<dbReference type="FunFam" id="3.30.450.20:FF:000099">
    <property type="entry name" value="Sensory box sensor histidine kinase"/>
    <property type="match status" value="1"/>
</dbReference>
<dbReference type="InterPro" id="IPR000700">
    <property type="entry name" value="PAS-assoc_C"/>
</dbReference>
<dbReference type="InterPro" id="IPR001610">
    <property type="entry name" value="PAC"/>
</dbReference>
<comment type="subcellular location">
    <subcellularLocation>
        <location evidence="2">Cell inner membrane</location>
        <topology evidence="2">Multi-pass membrane protein</topology>
    </subcellularLocation>
</comment>
<evidence type="ECO:0000259" key="10">
    <source>
        <dbReference type="PROSITE" id="PS50113"/>
    </source>
</evidence>
<dbReference type="InterPro" id="IPR035965">
    <property type="entry name" value="PAS-like_dom_sf"/>
</dbReference>
<dbReference type="PROSITE" id="PS50113">
    <property type="entry name" value="PAC"/>
    <property type="match status" value="2"/>
</dbReference>
<dbReference type="FunFam" id="3.30.565.10:FF:000006">
    <property type="entry name" value="Sensor histidine kinase WalK"/>
    <property type="match status" value="1"/>
</dbReference>
<reference evidence="11 12" key="1">
    <citation type="submission" date="2016-10" db="EMBL/GenBank/DDBJ databases">
        <authorList>
            <person name="de Groot N.N."/>
        </authorList>
    </citation>
    <scope>NUCLEOTIDE SEQUENCE [LARGE SCALE GENOMIC DNA]</scope>
    <source>
        <strain evidence="11 12">Nl14</strain>
    </source>
</reference>
<organism evidence="11 12">
    <name type="scientific">Nitrosospira multiformis</name>
    <dbReference type="NCBI Taxonomy" id="1231"/>
    <lineage>
        <taxon>Bacteria</taxon>
        <taxon>Pseudomonadati</taxon>
        <taxon>Pseudomonadota</taxon>
        <taxon>Betaproteobacteria</taxon>
        <taxon>Nitrosomonadales</taxon>
        <taxon>Nitrosomonadaceae</taxon>
        <taxon>Nitrosospira</taxon>
    </lineage>
</organism>
<dbReference type="PANTHER" id="PTHR42878:SF15">
    <property type="entry name" value="BACTERIOPHYTOCHROME"/>
    <property type="match status" value="1"/>
</dbReference>
<dbReference type="FunFam" id="1.10.287.130:FF:000070">
    <property type="entry name" value="Histidine kinase sensor protein"/>
    <property type="match status" value="1"/>
</dbReference>
<feature type="domain" description="PAC" evidence="10">
    <location>
        <begin position="364"/>
        <end position="416"/>
    </location>
</feature>
<dbReference type="InterPro" id="IPR000014">
    <property type="entry name" value="PAS"/>
</dbReference>